<proteinExistence type="predicted"/>
<dbReference type="EMBL" id="MU394328">
    <property type="protein sequence ID" value="KAI6085212.1"/>
    <property type="molecule type" value="Genomic_DNA"/>
</dbReference>
<name>A0ACC0CY05_9PEZI</name>
<organism evidence="1 2">
    <name type="scientific">Hypoxylon rubiginosum</name>
    <dbReference type="NCBI Taxonomy" id="110542"/>
    <lineage>
        <taxon>Eukaryota</taxon>
        <taxon>Fungi</taxon>
        <taxon>Dikarya</taxon>
        <taxon>Ascomycota</taxon>
        <taxon>Pezizomycotina</taxon>
        <taxon>Sordariomycetes</taxon>
        <taxon>Xylariomycetidae</taxon>
        <taxon>Xylariales</taxon>
        <taxon>Hypoxylaceae</taxon>
        <taxon>Hypoxylon</taxon>
    </lineage>
</organism>
<evidence type="ECO:0000313" key="1">
    <source>
        <dbReference type="EMBL" id="KAI6085212.1"/>
    </source>
</evidence>
<keyword evidence="2" id="KW-1185">Reference proteome</keyword>
<dbReference type="Proteomes" id="UP001497680">
    <property type="component" value="Unassembled WGS sequence"/>
</dbReference>
<accession>A0ACC0CY05</accession>
<keyword evidence="1" id="KW-0378">Hydrolase</keyword>
<evidence type="ECO:0000313" key="2">
    <source>
        <dbReference type="Proteomes" id="UP001497680"/>
    </source>
</evidence>
<protein>
    <submittedName>
        <fullName evidence="1">Alpha/beta hydrolase fold-1</fullName>
    </submittedName>
</protein>
<comment type="caution">
    <text evidence="1">The sequence shown here is derived from an EMBL/GenBank/DDBJ whole genome shotgun (WGS) entry which is preliminary data.</text>
</comment>
<gene>
    <name evidence="1" type="ORF">F4821DRAFT_261228</name>
</gene>
<reference evidence="1 2" key="1">
    <citation type="journal article" date="2022" name="New Phytol.">
        <title>Ecological generalism drives hyperdiversity of secondary metabolite gene clusters in xylarialean endophytes.</title>
        <authorList>
            <person name="Franco M.E.E."/>
            <person name="Wisecaver J.H."/>
            <person name="Arnold A.E."/>
            <person name="Ju Y.M."/>
            <person name="Slot J.C."/>
            <person name="Ahrendt S."/>
            <person name="Moore L.P."/>
            <person name="Eastman K.E."/>
            <person name="Scott K."/>
            <person name="Konkel Z."/>
            <person name="Mondo S.J."/>
            <person name="Kuo A."/>
            <person name="Hayes R.D."/>
            <person name="Haridas S."/>
            <person name="Andreopoulos B."/>
            <person name="Riley R."/>
            <person name="LaButti K."/>
            <person name="Pangilinan J."/>
            <person name="Lipzen A."/>
            <person name="Amirebrahimi M."/>
            <person name="Yan J."/>
            <person name="Adam C."/>
            <person name="Keymanesh K."/>
            <person name="Ng V."/>
            <person name="Louie K."/>
            <person name="Northen T."/>
            <person name="Drula E."/>
            <person name="Henrissat B."/>
            <person name="Hsieh H.M."/>
            <person name="Youens-Clark K."/>
            <person name="Lutzoni F."/>
            <person name="Miadlikowska J."/>
            <person name="Eastwood D.C."/>
            <person name="Hamelin R.C."/>
            <person name="Grigoriev I.V."/>
            <person name="U'Ren J.M."/>
        </authorList>
    </citation>
    <scope>NUCLEOTIDE SEQUENCE [LARGE SCALE GENOMIC DNA]</scope>
    <source>
        <strain evidence="1 2">ER1909</strain>
    </source>
</reference>
<sequence length="260" mass="27908">MGQLSMLIVPGASALPEFYSPAIDIVAARGFEIKALHIPSVGIPGPREGPPPTMYDDAKFVATHVKDLADAGNDVILITHSYGGVPATQSVQGLSKKEREAQGLKGGIIGIAYITSLVPNIGEPAASVQAPLPQEDKVPTAMDDRGWFFYPDIPRVAAISFSDMPQEEGEHWARKLAYHSAASFAGPLTYPGFKDVPVSYLLCLDDLSIPAEIQKSGIDMIERETGRKVAVTSIEASHVAPLSHPEEVAKWIVQLADRKD</sequence>